<feature type="transmembrane region" description="Helical" evidence="2">
    <location>
        <begin position="38"/>
        <end position="57"/>
    </location>
</feature>
<dbReference type="Pfam" id="PF00990">
    <property type="entry name" value="GGDEF"/>
    <property type="match status" value="1"/>
</dbReference>
<evidence type="ECO:0000256" key="2">
    <source>
        <dbReference type="SAM" id="Phobius"/>
    </source>
</evidence>
<feature type="transmembrane region" description="Helical" evidence="2">
    <location>
        <begin position="188"/>
        <end position="207"/>
    </location>
</feature>
<keyword evidence="5" id="KW-1185">Reference proteome</keyword>
<keyword evidence="2" id="KW-1133">Transmembrane helix</keyword>
<dbReference type="CDD" id="cd01949">
    <property type="entry name" value="GGDEF"/>
    <property type="match status" value="1"/>
</dbReference>
<evidence type="ECO:0000259" key="3">
    <source>
        <dbReference type="PROSITE" id="PS50887"/>
    </source>
</evidence>
<name>A0ABU0GCZ9_9HYPH</name>
<feature type="transmembrane region" description="Helical" evidence="2">
    <location>
        <begin position="97"/>
        <end position="118"/>
    </location>
</feature>
<dbReference type="NCBIfam" id="TIGR00254">
    <property type="entry name" value="GGDEF"/>
    <property type="match status" value="1"/>
</dbReference>
<accession>A0ABU0GCZ9</accession>
<dbReference type="RefSeq" id="WP_307376823.1">
    <property type="nucleotide sequence ID" value="NZ_JAUSUW010000017.1"/>
</dbReference>
<dbReference type="SMART" id="SM00267">
    <property type="entry name" value="GGDEF"/>
    <property type="match status" value="1"/>
</dbReference>
<dbReference type="InterPro" id="IPR050469">
    <property type="entry name" value="Diguanylate_Cyclase"/>
</dbReference>
<dbReference type="PROSITE" id="PS50887">
    <property type="entry name" value="GGDEF"/>
    <property type="match status" value="1"/>
</dbReference>
<feature type="transmembrane region" description="Helical" evidence="2">
    <location>
        <begin position="6"/>
        <end position="26"/>
    </location>
</feature>
<sequence length="394" mass="42907">MHLDLATILILHPLSLTVGALCFLYLRYRSRRSRGLGTMAVSFLVLAVAALAAGAGEQGVIDYATWTFGTTIAAPLAYALLFVGLTHVMTERRAGRVWWVMAIPACITLIAVFTQFPMVKLCRSIVFLTAMGGFSAASAVLALWDPQKERLESRYGLAITFAFKALLAFATLGGVFNPEIVRLTPAATFLILILCQFVIAMFVLILVQERAERRLIELTETDSLTRIHNRHWMMDRLPRRAPPASASVVIDIDHFKRVNDVHGHAAGDMVLTMVAQAMADRLGEDAIFARVGGEEFGLFLPKTSEIEAIAIAEMLRQTVEALSIVHDGIKIPVTLSAGIAVAREDMSTKRLAGRADEALYVAKRAGRNRVRLHEEDAMIASAPQGPSSAVPVGA</sequence>
<dbReference type="EC" id="2.7.7.65" evidence="1"/>
<proteinExistence type="predicted"/>
<dbReference type="InterPro" id="IPR043128">
    <property type="entry name" value="Rev_trsase/Diguanyl_cyclase"/>
</dbReference>
<gene>
    <name evidence="4" type="ORF">J2045_004278</name>
</gene>
<keyword evidence="2" id="KW-0472">Membrane</keyword>
<feature type="domain" description="GGDEF" evidence="3">
    <location>
        <begin position="243"/>
        <end position="375"/>
    </location>
</feature>
<evidence type="ECO:0000313" key="5">
    <source>
        <dbReference type="Proteomes" id="UP001238496"/>
    </source>
</evidence>
<organism evidence="4 5">
    <name type="scientific">Peteryoungia aggregata LMG 23059</name>
    <dbReference type="NCBI Taxonomy" id="1368425"/>
    <lineage>
        <taxon>Bacteria</taxon>
        <taxon>Pseudomonadati</taxon>
        <taxon>Pseudomonadota</taxon>
        <taxon>Alphaproteobacteria</taxon>
        <taxon>Hyphomicrobiales</taxon>
        <taxon>Rhizobiaceae</taxon>
        <taxon>Peteryoungia</taxon>
    </lineage>
</organism>
<feature type="transmembrane region" description="Helical" evidence="2">
    <location>
        <begin position="156"/>
        <end position="176"/>
    </location>
</feature>
<evidence type="ECO:0000256" key="1">
    <source>
        <dbReference type="ARBA" id="ARBA00012528"/>
    </source>
</evidence>
<keyword evidence="2" id="KW-0812">Transmembrane</keyword>
<feature type="transmembrane region" description="Helical" evidence="2">
    <location>
        <begin position="63"/>
        <end position="85"/>
    </location>
</feature>
<dbReference type="Proteomes" id="UP001238496">
    <property type="component" value="Unassembled WGS sequence"/>
</dbReference>
<reference evidence="4 5" key="1">
    <citation type="submission" date="2023-07" db="EMBL/GenBank/DDBJ databases">
        <title>Genomic Encyclopedia of Type Strains, Phase IV (KMG-IV): sequencing the most valuable type-strain genomes for metagenomic binning, comparative biology and taxonomic classification.</title>
        <authorList>
            <person name="Goeker M."/>
        </authorList>
    </citation>
    <scope>NUCLEOTIDE SEQUENCE [LARGE SCALE GENOMIC DNA]</scope>
    <source>
        <strain evidence="4 5">DSM 1111</strain>
    </source>
</reference>
<feature type="transmembrane region" description="Helical" evidence="2">
    <location>
        <begin position="124"/>
        <end position="144"/>
    </location>
</feature>
<dbReference type="EMBL" id="JAUSUW010000017">
    <property type="protein sequence ID" value="MDQ0423226.1"/>
    <property type="molecule type" value="Genomic_DNA"/>
</dbReference>
<dbReference type="Gene3D" id="3.30.70.270">
    <property type="match status" value="1"/>
</dbReference>
<dbReference type="InterPro" id="IPR000160">
    <property type="entry name" value="GGDEF_dom"/>
</dbReference>
<protein>
    <recommendedName>
        <fullName evidence="1">diguanylate cyclase</fullName>
        <ecNumber evidence="1">2.7.7.65</ecNumber>
    </recommendedName>
</protein>
<dbReference type="PANTHER" id="PTHR45138:SF24">
    <property type="entry name" value="DIGUANYLATE CYCLASE DGCC-RELATED"/>
    <property type="match status" value="1"/>
</dbReference>
<dbReference type="InterPro" id="IPR029787">
    <property type="entry name" value="Nucleotide_cyclase"/>
</dbReference>
<evidence type="ECO:0000313" key="4">
    <source>
        <dbReference type="EMBL" id="MDQ0423226.1"/>
    </source>
</evidence>
<comment type="caution">
    <text evidence="4">The sequence shown here is derived from an EMBL/GenBank/DDBJ whole genome shotgun (WGS) entry which is preliminary data.</text>
</comment>
<dbReference type="PANTHER" id="PTHR45138">
    <property type="entry name" value="REGULATORY COMPONENTS OF SENSORY TRANSDUCTION SYSTEM"/>
    <property type="match status" value="1"/>
</dbReference>
<dbReference type="SUPFAM" id="SSF55073">
    <property type="entry name" value="Nucleotide cyclase"/>
    <property type="match status" value="1"/>
</dbReference>